<dbReference type="GO" id="GO:0045259">
    <property type="term" value="C:proton-transporting ATP synthase complex"/>
    <property type="evidence" value="ECO:0007669"/>
    <property type="project" value="UniProtKB-KW"/>
</dbReference>
<keyword evidence="8 11" id="KW-0406">Ion transport</keyword>
<dbReference type="PATRIC" id="fig|1393034.3.peg.311"/>
<feature type="transmembrane region" description="Helical" evidence="11">
    <location>
        <begin position="149"/>
        <end position="170"/>
    </location>
</feature>
<protein>
    <recommendedName>
        <fullName evidence="11 12">ATP synthase subunit a</fullName>
    </recommendedName>
    <alternativeName>
        <fullName evidence="11">ATP synthase F0 sector subunit a</fullName>
    </alternativeName>
    <alternativeName>
        <fullName evidence="11">F-ATPase subunit 6</fullName>
    </alternativeName>
</protein>
<evidence type="ECO:0000256" key="7">
    <source>
        <dbReference type="ARBA" id="ARBA00022989"/>
    </source>
</evidence>
<proteinExistence type="inferred from homology"/>
<feature type="transmembrane region" description="Helical" evidence="11">
    <location>
        <begin position="176"/>
        <end position="198"/>
    </location>
</feature>
<keyword evidence="4 11" id="KW-0138">CF(0)</keyword>
<evidence type="ECO:0000256" key="11">
    <source>
        <dbReference type="HAMAP-Rule" id="MF_01393"/>
    </source>
</evidence>
<keyword evidence="5 11" id="KW-0812">Transmembrane</keyword>
<dbReference type="SUPFAM" id="SSF81336">
    <property type="entry name" value="F1F0 ATP synthase subunit A"/>
    <property type="match status" value="1"/>
</dbReference>
<dbReference type="PANTHER" id="PTHR11410:SF0">
    <property type="entry name" value="ATP SYNTHASE SUBUNIT A"/>
    <property type="match status" value="1"/>
</dbReference>
<evidence type="ECO:0000256" key="4">
    <source>
        <dbReference type="ARBA" id="ARBA00022547"/>
    </source>
</evidence>
<keyword evidence="14" id="KW-1185">Reference proteome</keyword>
<dbReference type="Pfam" id="PF00119">
    <property type="entry name" value="ATP-synt_A"/>
    <property type="match status" value="1"/>
</dbReference>
<dbReference type="EMBL" id="LSCR01000005">
    <property type="protein sequence ID" value="KXB35240.1"/>
    <property type="molecule type" value="Genomic_DNA"/>
</dbReference>
<feature type="transmembrane region" description="Helical" evidence="11">
    <location>
        <begin position="24"/>
        <end position="42"/>
    </location>
</feature>
<dbReference type="GO" id="GO:0005886">
    <property type="term" value="C:plasma membrane"/>
    <property type="evidence" value="ECO:0007669"/>
    <property type="project" value="UniProtKB-SubCell"/>
</dbReference>
<dbReference type="Gene3D" id="1.20.120.220">
    <property type="entry name" value="ATP synthase, F0 complex, subunit A"/>
    <property type="match status" value="1"/>
</dbReference>
<dbReference type="InterPro" id="IPR035908">
    <property type="entry name" value="F0_ATP_A_sf"/>
</dbReference>
<feature type="transmembrane region" description="Helical" evidence="11">
    <location>
        <begin position="84"/>
        <end position="103"/>
    </location>
</feature>
<dbReference type="NCBIfam" id="TIGR01131">
    <property type="entry name" value="ATP_synt_6_or_A"/>
    <property type="match status" value="1"/>
</dbReference>
<dbReference type="AlphaFoldDB" id="A0A133XWC8"/>
<evidence type="ECO:0000256" key="3">
    <source>
        <dbReference type="ARBA" id="ARBA00022448"/>
    </source>
</evidence>
<keyword evidence="10 11" id="KW-0066">ATP synthesis</keyword>
<dbReference type="Proteomes" id="UP000070675">
    <property type="component" value="Unassembled WGS sequence"/>
</dbReference>
<evidence type="ECO:0000256" key="5">
    <source>
        <dbReference type="ARBA" id="ARBA00022692"/>
    </source>
</evidence>
<evidence type="ECO:0000256" key="12">
    <source>
        <dbReference type="RuleBase" id="RU000483"/>
    </source>
</evidence>
<dbReference type="InterPro" id="IPR000568">
    <property type="entry name" value="ATP_synth_F0_asu"/>
</dbReference>
<sequence length="256" mass="28439">MEELLNGFLSQPIKGNLVVGFTNYIFWMIVAMTCLFALFFVFKKKQAQSLVPQGVFVNTMESAIDFVKDDICKNVLGDSWKQHFPFLAALFFFILINNIVGLVPGAHPGTGTIGVTGALAVWSFVYFVLVGCKKMGVFGYVKSLAPKGVAFPINVLVWLIEVFSTFLRLITLSVRLFCNMFAGHIVMGMFAILAALFVEPMLHNFSMMALGQASASIFWVLMLIAIYLVEIMVAVIQAYVFTLLSSVYIQLVEQAH</sequence>
<dbReference type="HAMAP" id="MF_01393">
    <property type="entry name" value="ATP_synth_a_bact"/>
    <property type="match status" value="1"/>
</dbReference>
<dbReference type="STRING" id="1393034.HMPREF3192_00317"/>
<comment type="function">
    <text evidence="11 12">Key component of the proton channel; it plays a direct role in the translocation of protons across the membrane.</text>
</comment>
<evidence type="ECO:0000313" key="14">
    <source>
        <dbReference type="Proteomes" id="UP000070675"/>
    </source>
</evidence>
<dbReference type="InterPro" id="IPR045083">
    <property type="entry name" value="ATP_synth_F0_asu_bact/mt"/>
</dbReference>
<evidence type="ECO:0000256" key="8">
    <source>
        <dbReference type="ARBA" id="ARBA00023065"/>
    </source>
</evidence>
<comment type="similarity">
    <text evidence="2 11 12">Belongs to the ATPase A chain family.</text>
</comment>
<accession>A0A133XWC8</accession>
<feature type="transmembrane region" description="Helical" evidence="11">
    <location>
        <begin position="218"/>
        <end position="241"/>
    </location>
</feature>
<evidence type="ECO:0000256" key="2">
    <source>
        <dbReference type="ARBA" id="ARBA00006810"/>
    </source>
</evidence>
<comment type="caution">
    <text evidence="13">The sequence shown here is derived from an EMBL/GenBank/DDBJ whole genome shotgun (WGS) entry which is preliminary data.</text>
</comment>
<organism evidence="13 14">
    <name type="scientific">Atopobium deltae</name>
    <dbReference type="NCBI Taxonomy" id="1393034"/>
    <lineage>
        <taxon>Bacteria</taxon>
        <taxon>Bacillati</taxon>
        <taxon>Actinomycetota</taxon>
        <taxon>Coriobacteriia</taxon>
        <taxon>Coriobacteriales</taxon>
        <taxon>Atopobiaceae</taxon>
        <taxon>Atopobium</taxon>
    </lineage>
</organism>
<dbReference type="PANTHER" id="PTHR11410">
    <property type="entry name" value="ATP SYNTHASE SUBUNIT A"/>
    <property type="match status" value="1"/>
</dbReference>
<evidence type="ECO:0000256" key="1">
    <source>
        <dbReference type="ARBA" id="ARBA00004141"/>
    </source>
</evidence>
<evidence type="ECO:0000256" key="10">
    <source>
        <dbReference type="ARBA" id="ARBA00023310"/>
    </source>
</evidence>
<reference evidence="14" key="1">
    <citation type="submission" date="2016-01" db="EMBL/GenBank/DDBJ databases">
        <authorList>
            <person name="Mitreva M."/>
            <person name="Pepin K.H."/>
            <person name="Mihindukulasuriya K.A."/>
            <person name="Fulton R."/>
            <person name="Fronick C."/>
            <person name="O'Laughlin M."/>
            <person name="Miner T."/>
            <person name="Herter B."/>
            <person name="Rosa B.A."/>
            <person name="Cordes M."/>
            <person name="Tomlinson C."/>
            <person name="Wollam A."/>
            <person name="Palsikar V.B."/>
            <person name="Mardis E.R."/>
            <person name="Wilson R.K."/>
        </authorList>
    </citation>
    <scope>NUCLEOTIDE SEQUENCE [LARGE SCALE GENOMIC DNA]</scope>
    <source>
        <strain evidence="14">DNF00019</strain>
    </source>
</reference>
<dbReference type="GO" id="GO:0046933">
    <property type="term" value="F:proton-transporting ATP synthase activity, rotational mechanism"/>
    <property type="evidence" value="ECO:0007669"/>
    <property type="project" value="UniProtKB-UniRule"/>
</dbReference>
<name>A0A133XWC8_9ACTN</name>
<gene>
    <name evidence="11" type="primary">atpB</name>
    <name evidence="13" type="ORF">HMPREF3192_00317</name>
</gene>
<feature type="transmembrane region" description="Helical" evidence="11">
    <location>
        <begin position="109"/>
        <end position="129"/>
    </location>
</feature>
<keyword evidence="9 11" id="KW-0472">Membrane</keyword>
<keyword evidence="7 11" id="KW-1133">Transmembrane helix</keyword>
<keyword evidence="6 11" id="KW-0375">Hydrogen ion transport</keyword>
<dbReference type="PRINTS" id="PR00123">
    <property type="entry name" value="ATPASEA"/>
</dbReference>
<keyword evidence="11" id="KW-1003">Cell membrane</keyword>
<evidence type="ECO:0000313" key="13">
    <source>
        <dbReference type="EMBL" id="KXB35240.1"/>
    </source>
</evidence>
<dbReference type="CDD" id="cd00310">
    <property type="entry name" value="ATP-synt_Fo_a_6"/>
    <property type="match status" value="1"/>
</dbReference>
<comment type="subcellular location">
    <subcellularLocation>
        <location evidence="11 12">Cell membrane</location>
        <topology evidence="11 12">Multi-pass membrane protein</topology>
    </subcellularLocation>
    <subcellularLocation>
        <location evidence="1">Membrane</location>
        <topology evidence="1">Multi-pass membrane protein</topology>
    </subcellularLocation>
</comment>
<evidence type="ECO:0000256" key="6">
    <source>
        <dbReference type="ARBA" id="ARBA00022781"/>
    </source>
</evidence>
<evidence type="ECO:0000256" key="9">
    <source>
        <dbReference type="ARBA" id="ARBA00023136"/>
    </source>
</evidence>
<keyword evidence="3 11" id="KW-0813">Transport</keyword>